<name>X6MZJ6_RETFI</name>
<feature type="compositionally biased region" description="Polar residues" evidence="1">
    <location>
        <begin position="32"/>
        <end position="42"/>
    </location>
</feature>
<sequence length="186" mass="21104">MMGAQNQFSTNESTNQTYSMYNEFSEQPPGTELQQPTMTTSHQSFGSMNQNIGSMNQTNETWPSQMNRGGGGTWYNQVPQTVEQAPIQSQQAQINAMVLWTTYQQALNHQELLMQRLAADGSIATDDNFIKQIEDTATLVRTLGQQVNLAITNISTIHVSVSNKEEERKKIKFKQNNIKRSFFFQL</sequence>
<evidence type="ECO:0000313" key="3">
    <source>
        <dbReference type="Proteomes" id="UP000023152"/>
    </source>
</evidence>
<evidence type="ECO:0000313" key="2">
    <source>
        <dbReference type="EMBL" id="ETO19251.1"/>
    </source>
</evidence>
<comment type="caution">
    <text evidence="2">The sequence shown here is derived from an EMBL/GenBank/DDBJ whole genome shotgun (WGS) entry which is preliminary data.</text>
</comment>
<gene>
    <name evidence="2" type="ORF">RFI_17979</name>
</gene>
<dbReference type="AlphaFoldDB" id="X6MZJ6"/>
<protein>
    <submittedName>
        <fullName evidence="2">Uncharacterized protein</fullName>
    </submittedName>
</protein>
<keyword evidence="3" id="KW-1185">Reference proteome</keyword>
<dbReference type="Proteomes" id="UP000023152">
    <property type="component" value="Unassembled WGS sequence"/>
</dbReference>
<dbReference type="EMBL" id="ASPP01013874">
    <property type="protein sequence ID" value="ETO19251.1"/>
    <property type="molecule type" value="Genomic_DNA"/>
</dbReference>
<organism evidence="2 3">
    <name type="scientific">Reticulomyxa filosa</name>
    <dbReference type="NCBI Taxonomy" id="46433"/>
    <lineage>
        <taxon>Eukaryota</taxon>
        <taxon>Sar</taxon>
        <taxon>Rhizaria</taxon>
        <taxon>Retaria</taxon>
        <taxon>Foraminifera</taxon>
        <taxon>Monothalamids</taxon>
        <taxon>Reticulomyxidae</taxon>
        <taxon>Reticulomyxa</taxon>
    </lineage>
</organism>
<proteinExistence type="predicted"/>
<accession>X6MZJ6</accession>
<evidence type="ECO:0000256" key="1">
    <source>
        <dbReference type="SAM" id="MobiDB-lite"/>
    </source>
</evidence>
<reference evidence="2 3" key="1">
    <citation type="journal article" date="2013" name="Curr. Biol.">
        <title>The Genome of the Foraminiferan Reticulomyxa filosa.</title>
        <authorList>
            <person name="Glockner G."/>
            <person name="Hulsmann N."/>
            <person name="Schleicher M."/>
            <person name="Noegel A.A."/>
            <person name="Eichinger L."/>
            <person name="Gallinger C."/>
            <person name="Pawlowski J."/>
            <person name="Sierra R."/>
            <person name="Euteneuer U."/>
            <person name="Pillet L."/>
            <person name="Moustafa A."/>
            <person name="Platzer M."/>
            <person name="Groth M."/>
            <person name="Szafranski K."/>
            <person name="Schliwa M."/>
        </authorList>
    </citation>
    <scope>NUCLEOTIDE SEQUENCE [LARGE SCALE GENOMIC DNA]</scope>
</reference>
<feature type="region of interest" description="Disordered" evidence="1">
    <location>
        <begin position="22"/>
        <end position="42"/>
    </location>
</feature>